<dbReference type="PROSITE" id="PS51384">
    <property type="entry name" value="FAD_FR"/>
    <property type="match status" value="1"/>
</dbReference>
<dbReference type="SUPFAM" id="SSF46785">
    <property type="entry name" value="Winged helix' DNA-binding domain"/>
    <property type="match status" value="1"/>
</dbReference>
<feature type="domain" description="FAD-binding FR-type" evidence="1">
    <location>
        <begin position="11"/>
        <end position="144"/>
    </location>
</feature>
<dbReference type="InterPro" id="IPR039261">
    <property type="entry name" value="FNR_nucleotide-bd"/>
</dbReference>
<evidence type="ECO:0000259" key="1">
    <source>
        <dbReference type="PROSITE" id="PS51384"/>
    </source>
</evidence>
<sequence>MAHRAFTTHPLVVRRVTVRRIEEVTPRMRRVVVGGPGLAEAVVDGHPQPAFTSPGFDDHIKLILAPGADIDSALPAQLEHGIEWTPSETRVTRDYTPRRVDLEHGEIDLDFVRHGDGPAARWADRARVGDELAFVGPKSSLRFPQDVEWILLVADETGLPAVGRFLDERPLDAPAHIVLLVEDDSARQSLALRDGDTVSWHVASAGDPGPLEAAVRAVRIPDGAGYAWAAAESRALLPVRRYLQREAGLPKDRLNITGYWHAAPAEADGAGEPVAAAPEIASPVPWLVTRAAVQLGLVDALADGPAPGDVLAARMGIPAPTLAGLLPVLAEHGVVVDADGFLALGPVGEGLLDDHEREEFTGFEADLALSLVQLASALHEGVPAWRRHTGQTVAEAAETEVEIARELVEHGGRLAYLSDGLIPELADLSSALLIGPGSAAIVHALEDAGRSDIALSVLDRGALRDVLHGAVEGPGSIAWMPRESDVAILSFALDHRTGTESAHILSEAARYAPRAILIESTRPDTLGGGAGEAHAAHLARTGSPYRGAESLARIAETAGWRSSRSIELGWGVEALLLERR</sequence>
<reference evidence="3" key="1">
    <citation type="journal article" date="2019" name="Int. J. Syst. Evol. Microbiol.">
        <title>The Global Catalogue of Microorganisms (GCM) 10K type strain sequencing project: providing services to taxonomists for standard genome sequencing and annotation.</title>
        <authorList>
            <consortium name="The Broad Institute Genomics Platform"/>
            <consortium name="The Broad Institute Genome Sequencing Center for Infectious Disease"/>
            <person name="Wu L."/>
            <person name="Ma J."/>
        </authorList>
    </citation>
    <scope>NUCLEOTIDE SEQUENCE [LARGE SCALE GENOMIC DNA]</scope>
    <source>
        <strain evidence="3">JCM 16546</strain>
    </source>
</reference>
<dbReference type="InterPro" id="IPR036388">
    <property type="entry name" value="WH-like_DNA-bd_sf"/>
</dbReference>
<proteinExistence type="predicted"/>
<dbReference type="Pfam" id="PF04954">
    <property type="entry name" value="SIP"/>
    <property type="match status" value="1"/>
</dbReference>
<dbReference type="EMBL" id="BAAAYV010000006">
    <property type="protein sequence ID" value="GAA3657446.1"/>
    <property type="molecule type" value="Genomic_DNA"/>
</dbReference>
<dbReference type="Pfam" id="PF08021">
    <property type="entry name" value="FAD_binding_9"/>
    <property type="match status" value="1"/>
</dbReference>
<dbReference type="InterPro" id="IPR007037">
    <property type="entry name" value="SIP_rossman_dom"/>
</dbReference>
<comment type="caution">
    <text evidence="2">The sequence shown here is derived from an EMBL/GenBank/DDBJ whole genome shotgun (WGS) entry which is preliminary data.</text>
</comment>
<dbReference type="InterPro" id="IPR039374">
    <property type="entry name" value="SIP_fam"/>
</dbReference>
<accession>A0ABP7BEX0</accession>
<evidence type="ECO:0000313" key="3">
    <source>
        <dbReference type="Proteomes" id="UP001410795"/>
    </source>
</evidence>
<dbReference type="CDD" id="cd06193">
    <property type="entry name" value="siderophore_interacting"/>
    <property type="match status" value="1"/>
</dbReference>
<dbReference type="SUPFAM" id="SSF63380">
    <property type="entry name" value="Riboflavin synthase domain-like"/>
    <property type="match status" value="1"/>
</dbReference>
<organism evidence="2 3">
    <name type="scientific">Microbacterium marinilacus</name>
    <dbReference type="NCBI Taxonomy" id="415209"/>
    <lineage>
        <taxon>Bacteria</taxon>
        <taxon>Bacillati</taxon>
        <taxon>Actinomycetota</taxon>
        <taxon>Actinomycetes</taxon>
        <taxon>Micrococcales</taxon>
        <taxon>Microbacteriaceae</taxon>
        <taxon>Microbacterium</taxon>
    </lineage>
</organism>
<dbReference type="InterPro" id="IPR036390">
    <property type="entry name" value="WH_DNA-bd_sf"/>
</dbReference>
<dbReference type="Proteomes" id="UP001410795">
    <property type="component" value="Unassembled WGS sequence"/>
</dbReference>
<name>A0ABP7BEX0_9MICO</name>
<dbReference type="InterPro" id="IPR017938">
    <property type="entry name" value="Riboflavin_synthase-like_b-brl"/>
</dbReference>
<keyword evidence="3" id="KW-1185">Reference proteome</keyword>
<gene>
    <name evidence="2" type="ORF">GCM10022202_17250</name>
</gene>
<dbReference type="RefSeq" id="WP_221857966.1">
    <property type="nucleotide sequence ID" value="NZ_BAAAYV010000006.1"/>
</dbReference>
<dbReference type="InterPro" id="IPR013113">
    <property type="entry name" value="SIP_FAD-bd"/>
</dbReference>
<dbReference type="InterPro" id="IPR017927">
    <property type="entry name" value="FAD-bd_FR_type"/>
</dbReference>
<dbReference type="Gene3D" id="2.40.30.10">
    <property type="entry name" value="Translation factors"/>
    <property type="match status" value="1"/>
</dbReference>
<dbReference type="Gene3D" id="3.40.50.80">
    <property type="entry name" value="Nucleotide-binding domain of ferredoxin-NADP reductase (FNR) module"/>
    <property type="match status" value="1"/>
</dbReference>
<dbReference type="PANTHER" id="PTHR30157">
    <property type="entry name" value="FERRIC REDUCTASE, NADPH-DEPENDENT"/>
    <property type="match status" value="1"/>
</dbReference>
<dbReference type="PANTHER" id="PTHR30157:SF0">
    <property type="entry name" value="NADPH-DEPENDENT FERRIC-CHELATE REDUCTASE"/>
    <property type="match status" value="1"/>
</dbReference>
<evidence type="ECO:0000313" key="2">
    <source>
        <dbReference type="EMBL" id="GAA3657446.1"/>
    </source>
</evidence>
<protein>
    <recommendedName>
        <fullName evidence="1">FAD-binding FR-type domain-containing protein</fullName>
    </recommendedName>
</protein>
<dbReference type="Gene3D" id="1.10.10.10">
    <property type="entry name" value="Winged helix-like DNA-binding domain superfamily/Winged helix DNA-binding domain"/>
    <property type="match status" value="1"/>
</dbReference>